<dbReference type="AlphaFoldDB" id="A0A9Q0QML9"/>
<evidence type="ECO:0000256" key="1">
    <source>
        <dbReference type="SAM" id="Phobius"/>
    </source>
</evidence>
<accession>A0A9Q0QML9</accession>
<comment type="caution">
    <text evidence="2">The sequence shown here is derived from an EMBL/GenBank/DDBJ whole genome shotgun (WGS) entry which is preliminary data.</text>
</comment>
<sequence>MNASIGKELEGEICARTSPASNRAATRFSLKKISCHKKSYGCQSHECIHRQGIGRGNLMNASIGKDESGKKSCDCQIFSTGFRNGKSFSFAHPLIDLNTSSFVVTKSTSNVFRTTWTALSFKISIVCSCRNCYWLETRKKKPNNGTRREGERKQPKAFGFIGGAIGLLLYIQILFGCGEIRGWFG</sequence>
<reference evidence="2" key="1">
    <citation type="journal article" date="2023" name="Plant J.">
        <title>The genome of the king protea, Protea cynaroides.</title>
        <authorList>
            <person name="Chang J."/>
            <person name="Duong T.A."/>
            <person name="Schoeman C."/>
            <person name="Ma X."/>
            <person name="Roodt D."/>
            <person name="Barker N."/>
            <person name="Li Z."/>
            <person name="Van de Peer Y."/>
            <person name="Mizrachi E."/>
        </authorList>
    </citation>
    <scope>NUCLEOTIDE SEQUENCE</scope>
    <source>
        <tissue evidence="2">Young leaves</tissue>
    </source>
</reference>
<evidence type="ECO:0000313" key="3">
    <source>
        <dbReference type="Proteomes" id="UP001141806"/>
    </source>
</evidence>
<protein>
    <submittedName>
        <fullName evidence="2">Uncharacterized protein</fullName>
    </submittedName>
</protein>
<keyword evidence="3" id="KW-1185">Reference proteome</keyword>
<dbReference type="Proteomes" id="UP001141806">
    <property type="component" value="Unassembled WGS sequence"/>
</dbReference>
<keyword evidence="1" id="KW-0472">Membrane</keyword>
<feature type="transmembrane region" description="Helical" evidence="1">
    <location>
        <begin position="157"/>
        <end position="175"/>
    </location>
</feature>
<evidence type="ECO:0000313" key="2">
    <source>
        <dbReference type="EMBL" id="KAJ4965337.1"/>
    </source>
</evidence>
<gene>
    <name evidence="2" type="ORF">NE237_017186</name>
</gene>
<keyword evidence="1" id="KW-1133">Transmembrane helix</keyword>
<name>A0A9Q0QML9_9MAGN</name>
<dbReference type="EMBL" id="JAMYWD010000007">
    <property type="protein sequence ID" value="KAJ4965337.1"/>
    <property type="molecule type" value="Genomic_DNA"/>
</dbReference>
<keyword evidence="1" id="KW-0812">Transmembrane</keyword>
<organism evidence="2 3">
    <name type="scientific">Protea cynaroides</name>
    <dbReference type="NCBI Taxonomy" id="273540"/>
    <lineage>
        <taxon>Eukaryota</taxon>
        <taxon>Viridiplantae</taxon>
        <taxon>Streptophyta</taxon>
        <taxon>Embryophyta</taxon>
        <taxon>Tracheophyta</taxon>
        <taxon>Spermatophyta</taxon>
        <taxon>Magnoliopsida</taxon>
        <taxon>Proteales</taxon>
        <taxon>Proteaceae</taxon>
        <taxon>Protea</taxon>
    </lineage>
</organism>
<proteinExistence type="predicted"/>